<name>A0A4Y6UMJ9_9PROT</name>
<keyword evidence="3" id="KW-1185">Reference proteome</keyword>
<feature type="transmembrane region" description="Helical" evidence="1">
    <location>
        <begin position="201"/>
        <end position="220"/>
    </location>
</feature>
<accession>A0A4Y6UMJ9</accession>
<gene>
    <name evidence="2" type="ORF">E3D00_08585</name>
</gene>
<dbReference type="AlphaFoldDB" id="A0A4Y6UMJ9"/>
<feature type="transmembrane region" description="Helical" evidence="1">
    <location>
        <begin position="88"/>
        <end position="106"/>
    </location>
</feature>
<feature type="transmembrane region" description="Helical" evidence="1">
    <location>
        <begin position="171"/>
        <end position="195"/>
    </location>
</feature>
<feature type="transmembrane region" description="Helical" evidence="1">
    <location>
        <begin position="232"/>
        <end position="253"/>
    </location>
</feature>
<dbReference type="OrthoDB" id="7226040at2"/>
<feature type="transmembrane region" description="Helical" evidence="1">
    <location>
        <begin position="296"/>
        <end position="314"/>
    </location>
</feature>
<reference evidence="2 3" key="1">
    <citation type="submission" date="2019-03" db="EMBL/GenBank/DDBJ databases">
        <title>The complete genome sequence of Swingsia samuiensis NBRC107927(T).</title>
        <authorList>
            <person name="Chua K.-O."/>
            <person name="Chan K.-G."/>
            <person name="See-Too W.-S."/>
        </authorList>
    </citation>
    <scope>NUCLEOTIDE SEQUENCE [LARGE SCALE GENOMIC DNA]</scope>
    <source>
        <strain evidence="2 3">AH83</strain>
    </source>
</reference>
<dbReference type="KEGG" id="ssam:E3D00_08585"/>
<dbReference type="RefSeq" id="WP_141461725.1">
    <property type="nucleotide sequence ID" value="NZ_CP038141.1"/>
</dbReference>
<evidence type="ECO:0000313" key="2">
    <source>
        <dbReference type="EMBL" id="QDH17611.1"/>
    </source>
</evidence>
<keyword evidence="1" id="KW-1133">Transmembrane helix</keyword>
<keyword evidence="1" id="KW-0812">Transmembrane</keyword>
<organism evidence="2 3">
    <name type="scientific">Swingsia samuiensis</name>
    <dbReference type="NCBI Taxonomy" id="1293412"/>
    <lineage>
        <taxon>Bacteria</taxon>
        <taxon>Pseudomonadati</taxon>
        <taxon>Pseudomonadota</taxon>
        <taxon>Alphaproteobacteria</taxon>
        <taxon>Acetobacterales</taxon>
        <taxon>Acetobacteraceae</taxon>
        <taxon>Swingsia</taxon>
    </lineage>
</organism>
<dbReference type="Proteomes" id="UP000316313">
    <property type="component" value="Chromosome"/>
</dbReference>
<evidence type="ECO:0000256" key="1">
    <source>
        <dbReference type="SAM" id="Phobius"/>
    </source>
</evidence>
<protein>
    <submittedName>
        <fullName evidence="2">Uncharacterized protein</fullName>
    </submittedName>
</protein>
<feature type="transmembrane region" description="Helical" evidence="1">
    <location>
        <begin position="334"/>
        <end position="356"/>
    </location>
</feature>
<evidence type="ECO:0000313" key="3">
    <source>
        <dbReference type="Proteomes" id="UP000316313"/>
    </source>
</evidence>
<dbReference type="EMBL" id="CP038141">
    <property type="protein sequence ID" value="QDH17611.1"/>
    <property type="molecule type" value="Genomic_DNA"/>
</dbReference>
<sequence length="416" mass="47174">MHNFSSYSRLKPLFLIKLLFLSGLLFFRSPSTLLHAQFWGEDGWVWFPDAYHLKIHSLIMAHTGYFQTVSRLIALIGQAFPLRWNPTFYAACAFIFQLLPAAFITSTRCKNLIPNDSLRFFLACLLCTLPNTNEVYVNLTNSQWHLAILAFLIIFSSPPENLFEKTFDYSFLTLSSLSGPFCLLLLPLAIIHTYFQKNKTNIQRLIILISSTFIQLIPLITTSHTTRIHTVLGARIGTLLQLLTSQLFLSPIIGHNHINRLYQSFFWKGPLFPLFVTILCLYICLRMAKKSSFVRYLLLFATLVLTASLMNPIVSTTTPQWNALLIPDTGMRYFFIPLFAWSTTLTIAAFSGPFFVRAISFGLLLIGLFIGIPTDYSIPTEPDRNFQSAADAFDKAPIGTTITIPVRPNSSQKITK</sequence>
<proteinExistence type="predicted"/>
<feature type="transmembrane region" description="Helical" evidence="1">
    <location>
        <begin position="265"/>
        <end position="284"/>
    </location>
</feature>
<keyword evidence="1" id="KW-0472">Membrane</keyword>
<feature type="transmembrane region" description="Helical" evidence="1">
    <location>
        <begin position="142"/>
        <end position="159"/>
    </location>
</feature>